<comment type="caution">
    <text evidence="1">The sequence shown here is derived from an EMBL/GenBank/DDBJ whole genome shotgun (WGS) entry which is preliminary data.</text>
</comment>
<evidence type="ECO:0000313" key="1">
    <source>
        <dbReference type="EMBL" id="KAK9703092.1"/>
    </source>
</evidence>
<gene>
    <name evidence="1" type="ORF">K7432_010919</name>
</gene>
<keyword evidence="2" id="KW-1185">Reference proteome</keyword>
<organism evidence="1 2">
    <name type="scientific">Basidiobolus ranarum</name>
    <dbReference type="NCBI Taxonomy" id="34480"/>
    <lineage>
        <taxon>Eukaryota</taxon>
        <taxon>Fungi</taxon>
        <taxon>Fungi incertae sedis</taxon>
        <taxon>Zoopagomycota</taxon>
        <taxon>Entomophthoromycotina</taxon>
        <taxon>Basidiobolomycetes</taxon>
        <taxon>Basidiobolales</taxon>
        <taxon>Basidiobolaceae</taxon>
        <taxon>Basidiobolus</taxon>
    </lineage>
</organism>
<evidence type="ECO:0000313" key="2">
    <source>
        <dbReference type="Proteomes" id="UP001479436"/>
    </source>
</evidence>
<proteinExistence type="predicted"/>
<reference evidence="1 2" key="1">
    <citation type="submission" date="2023-04" db="EMBL/GenBank/DDBJ databases">
        <title>Genome of Basidiobolus ranarum AG-B5.</title>
        <authorList>
            <person name="Stajich J.E."/>
            <person name="Carter-House D."/>
            <person name="Gryganskyi A."/>
        </authorList>
    </citation>
    <scope>NUCLEOTIDE SEQUENCE [LARGE SCALE GENOMIC DNA]</scope>
    <source>
        <strain evidence="1 2">AG-B5</strain>
    </source>
</reference>
<dbReference type="EMBL" id="JASJQH010007669">
    <property type="protein sequence ID" value="KAK9703092.1"/>
    <property type="molecule type" value="Genomic_DNA"/>
</dbReference>
<sequence length="110" mass="12715">MVCPKFLVFKSLSLPKFITKSHPNYGNEKFAKLNSSSTLPLPSEKLLSNIQDIQDEFAWMFDRPGLQRYKEQDVELTPEKELELELAALTALLTRGLTRRFDYQDFSVLS</sequence>
<dbReference type="Proteomes" id="UP001479436">
    <property type="component" value="Unassembled WGS sequence"/>
</dbReference>
<protein>
    <submittedName>
        <fullName evidence="1">Uncharacterized protein</fullName>
    </submittedName>
</protein>
<name>A0ABR2VVQ9_9FUNG</name>
<accession>A0ABR2VVQ9</accession>